<dbReference type="InterPro" id="IPR028075">
    <property type="entry name" value="DUF4467"/>
</dbReference>
<feature type="compositionally biased region" description="Basic and acidic residues" evidence="1">
    <location>
        <begin position="102"/>
        <end position="116"/>
    </location>
</feature>
<dbReference type="PROSITE" id="PS51257">
    <property type="entry name" value="PROKAR_LIPOPROTEIN"/>
    <property type="match status" value="1"/>
</dbReference>
<evidence type="ECO:0000313" key="5">
    <source>
        <dbReference type="EMBL" id="SUM58296.1"/>
    </source>
</evidence>
<feature type="region of interest" description="Disordered" evidence="1">
    <location>
        <begin position="95"/>
        <end position="116"/>
    </location>
</feature>
<evidence type="ECO:0000313" key="4">
    <source>
        <dbReference type="EMBL" id="KIX91228.1"/>
    </source>
</evidence>
<sequence>MKKTLVLIIALVFVLTACGNKYESEIEKVSTLEKKHWNTQENETFKKFDENKADFYVYEDGKVVVVNYNILKDSDTMSADAFKINETTGEFEELDHFDEEEYQRNNKPDYELKNSK</sequence>
<gene>
    <name evidence="5" type="ORF">NCTC13832_02044</name>
    <name evidence="4" type="ORF">TP70_03455</name>
</gene>
<evidence type="ECO:0000256" key="1">
    <source>
        <dbReference type="SAM" id="MobiDB-lite"/>
    </source>
</evidence>
<name>A0A0D6XTP5_9STAP</name>
<proteinExistence type="predicted"/>
<dbReference type="EMBL" id="JXWY01000023">
    <property type="protein sequence ID" value="KIX91228.1"/>
    <property type="molecule type" value="Genomic_DNA"/>
</dbReference>
<keyword evidence="6" id="KW-1185">Reference proteome</keyword>
<dbReference type="Proteomes" id="UP000032366">
    <property type="component" value="Unassembled WGS sequence"/>
</dbReference>
<evidence type="ECO:0000256" key="2">
    <source>
        <dbReference type="SAM" id="SignalP"/>
    </source>
</evidence>
<dbReference type="Gene3D" id="3.10.450.560">
    <property type="match status" value="1"/>
</dbReference>
<dbReference type="Pfam" id="PF14729">
    <property type="entry name" value="DUF4467"/>
    <property type="match status" value="1"/>
</dbReference>
<dbReference type="AlphaFoldDB" id="A0A0D6XTP5"/>
<feature type="signal peptide" evidence="2">
    <location>
        <begin position="1"/>
        <end position="19"/>
    </location>
</feature>
<reference evidence="4 6" key="1">
    <citation type="submission" date="2015-01" db="EMBL/GenBank/DDBJ databases">
        <authorList>
            <person name="Guo J."/>
        </authorList>
    </citation>
    <scope>NUCLEOTIDE SEQUENCE [LARGE SCALE GENOMIC DNA]</scope>
    <source>
        <strain evidence="4 6">DSM 22147</strain>
    </source>
</reference>
<evidence type="ECO:0000313" key="6">
    <source>
        <dbReference type="Proteomes" id="UP000032366"/>
    </source>
</evidence>
<keyword evidence="5" id="KW-0449">Lipoprotein</keyword>
<protein>
    <submittedName>
        <fullName evidence="5">Lipoprotein, putative</fullName>
    </submittedName>
</protein>
<dbReference type="STRING" id="569857.TP70_03455"/>
<evidence type="ECO:0000259" key="3">
    <source>
        <dbReference type="Pfam" id="PF14729"/>
    </source>
</evidence>
<dbReference type="EMBL" id="UHDT01000001">
    <property type="protein sequence ID" value="SUM58296.1"/>
    <property type="molecule type" value="Genomic_DNA"/>
</dbReference>
<organism evidence="5 7">
    <name type="scientific">Staphylococcus microti</name>
    <dbReference type="NCBI Taxonomy" id="569857"/>
    <lineage>
        <taxon>Bacteria</taxon>
        <taxon>Bacillati</taxon>
        <taxon>Bacillota</taxon>
        <taxon>Bacilli</taxon>
        <taxon>Bacillales</taxon>
        <taxon>Staphylococcaceae</taxon>
        <taxon>Staphylococcus</taxon>
    </lineage>
</organism>
<dbReference type="RefSeq" id="WP_044359339.1">
    <property type="nucleotide sequence ID" value="NZ_JXWY01000023.1"/>
</dbReference>
<feature type="domain" description="DUF4467" evidence="3">
    <location>
        <begin position="22"/>
        <end position="111"/>
    </location>
</feature>
<dbReference type="OrthoDB" id="2414443at2"/>
<keyword evidence="2" id="KW-0732">Signal</keyword>
<reference evidence="5 7" key="2">
    <citation type="submission" date="2018-06" db="EMBL/GenBank/DDBJ databases">
        <authorList>
            <consortium name="Pathogen Informatics"/>
            <person name="Doyle S."/>
        </authorList>
    </citation>
    <scope>NUCLEOTIDE SEQUENCE [LARGE SCALE GENOMIC DNA]</scope>
    <source>
        <strain evidence="5 7">NCTC13832</strain>
    </source>
</reference>
<feature type="chain" id="PRO_5043119661" evidence="2">
    <location>
        <begin position="20"/>
        <end position="116"/>
    </location>
</feature>
<accession>A0A0D6XTP5</accession>
<dbReference type="Proteomes" id="UP000254100">
    <property type="component" value="Unassembled WGS sequence"/>
</dbReference>
<evidence type="ECO:0000313" key="7">
    <source>
        <dbReference type="Proteomes" id="UP000254100"/>
    </source>
</evidence>